<protein>
    <submittedName>
        <fullName evidence="2">Succinate dehydrogenase</fullName>
    </submittedName>
</protein>
<reference evidence="2 3" key="1">
    <citation type="journal article" date="2019" name="Nat. Microbiol.">
        <title>Mediterranean grassland soil C-N compound turnover is dependent on rainfall and depth, and is mediated by genomically divergent microorganisms.</title>
        <authorList>
            <person name="Diamond S."/>
            <person name="Andeer P.F."/>
            <person name="Li Z."/>
            <person name="Crits-Christoph A."/>
            <person name="Burstein D."/>
            <person name="Anantharaman K."/>
            <person name="Lane K.R."/>
            <person name="Thomas B.C."/>
            <person name="Pan C."/>
            <person name="Northen T.R."/>
            <person name="Banfield J.F."/>
        </authorList>
    </citation>
    <scope>NUCLEOTIDE SEQUENCE [LARGE SCALE GENOMIC DNA]</scope>
    <source>
        <strain evidence="2">WS_10</strain>
    </source>
</reference>
<feature type="transmembrane region" description="Helical" evidence="1">
    <location>
        <begin position="128"/>
        <end position="150"/>
    </location>
</feature>
<proteinExistence type="predicted"/>
<organism evidence="2 3">
    <name type="scientific">Eiseniibacteriota bacterium</name>
    <dbReference type="NCBI Taxonomy" id="2212470"/>
    <lineage>
        <taxon>Bacteria</taxon>
        <taxon>Candidatus Eiseniibacteriota</taxon>
    </lineage>
</organism>
<feature type="transmembrane region" description="Helical" evidence="1">
    <location>
        <begin position="170"/>
        <end position="192"/>
    </location>
</feature>
<evidence type="ECO:0000256" key="1">
    <source>
        <dbReference type="SAM" id="Phobius"/>
    </source>
</evidence>
<name>A0A538U3Y0_UNCEI</name>
<accession>A0A538U3Y0</accession>
<gene>
    <name evidence="2" type="ORF">E6K80_08020</name>
</gene>
<dbReference type="Proteomes" id="UP000319836">
    <property type="component" value="Unassembled WGS sequence"/>
</dbReference>
<evidence type="ECO:0000313" key="3">
    <source>
        <dbReference type="Proteomes" id="UP000319836"/>
    </source>
</evidence>
<sequence length="279" mass="31502">MPLGVNERADAWWVKPVSQAIGLAILLGYANWAAFLGAEHYHFVAEGRDYLSPFYSPYLHPAWLPAWLSPALLILVFPLGFRATCYYYRKAYYRVFFADPVECAVGEGRKAYCGELKFPFLLQNLHRFFLYAALVFLVILWIDVVKAFIFTEPVTTTFSYTHLQPTGGHYLAVGVGSLAILFSTGTLTLYTLSCHSLRHLVGGKLDCFSCAVAGGPRLKTWSVVSVLNGHHMAWAWWSLFAVCFADLWVRMCSMGIVHDPVLVTFRHLFEVTSKISWIP</sequence>
<keyword evidence="1" id="KW-1133">Transmembrane helix</keyword>
<feature type="transmembrane region" description="Helical" evidence="1">
    <location>
        <begin position="20"/>
        <end position="38"/>
    </location>
</feature>
<evidence type="ECO:0000313" key="2">
    <source>
        <dbReference type="EMBL" id="TMQ70606.1"/>
    </source>
</evidence>
<feature type="transmembrane region" description="Helical" evidence="1">
    <location>
        <begin position="58"/>
        <end position="81"/>
    </location>
</feature>
<keyword evidence="1" id="KW-0812">Transmembrane</keyword>
<keyword evidence="1" id="KW-0472">Membrane</keyword>
<dbReference type="EMBL" id="VBPA01000191">
    <property type="protein sequence ID" value="TMQ70606.1"/>
    <property type="molecule type" value="Genomic_DNA"/>
</dbReference>
<dbReference type="AlphaFoldDB" id="A0A538U3Y0"/>
<comment type="caution">
    <text evidence="2">The sequence shown here is derived from an EMBL/GenBank/DDBJ whole genome shotgun (WGS) entry which is preliminary data.</text>
</comment>